<evidence type="ECO:0000256" key="1">
    <source>
        <dbReference type="PROSITE-ProRule" id="PRU00176"/>
    </source>
</evidence>
<sequence>MGDIDNTPTATGKGNVRIRGDMNDSPSTEVGGVTIGLDAMTLTTSSNTDHEAGPSCQKPIWGGPKQEEVGTGKNPFGGQYMNAAVNDFQPGGFNTTVMPDTHTNIPQAYLQQKPDHPLIVHSTPVGAGKVKQPGRDSMGNPLKFNLPLSTDTRQDGAVQPRHFVKIDNVVGKDISMVPLIGEVLHSIRASSEAYSGKECLLICFNDLRDACKTAEIASSSGFDWDVQYIPDSLFKDRTGIRTTAPNDGTSKYDGQLIFVAKMYNHKQTGEERLRADEVPDLVHKLASSFGDVMAVQPFKYKAGQCFRVEYFSITLAKEVAGTLNGYTMAPHHHKGWDVTAEPFANVLAANARHADVIMSPTGRTAWRFDQMGNMIVEKPAVTVPKAAPTATATSNEVTPWVPAGPSRPRGGWSSLPMPQTQEAFDQTAMARSASYPVGEHAVARISHFTVDDRDAQNVNIDRINNGQDVRTTVMVRNLPNNWTCDDMKEVLDKTSFGEYDFAYLRIDFERNLNVGYGFVNFVDAEAIIPFAEHYQNQDWNQDRGQQPRRLGQISYATVQGYDCLIEKFRNSAIMDECPGYRPKLFWTKYETTNQDLIGTEKVFPGPNNLTKHKRSAENAGQIGLFQPNSRGGDRVRGGDRARRSQYDRGTTRQMQEDASYYYAHAAGPAFGGMAPIGTPAMFAQQGGYAPPYFNGFAPMEVMNYMAQYPQYGQFPPIAGPQQGYPAGNPMPFPYGAPGQAGYGYQTNNRASQLRTLTEGRLATRPRGNVTIADPSRFDPAPGVPRSIVANTGGEFPAADQYAGQQYFAGNNGYQAGVANGNSFHYPQY</sequence>
<protein>
    <recommendedName>
        <fullName evidence="3">RRM domain-containing protein</fullName>
    </recommendedName>
</protein>
<proteinExistence type="predicted"/>
<dbReference type="Proteomes" id="UP001305779">
    <property type="component" value="Unassembled WGS sequence"/>
</dbReference>
<dbReference type="InterPro" id="IPR012677">
    <property type="entry name" value="Nucleotide-bd_a/b_plait_sf"/>
</dbReference>
<feature type="region of interest" description="Disordered" evidence="2">
    <location>
        <begin position="611"/>
        <end position="652"/>
    </location>
</feature>
<gene>
    <name evidence="4" type="ORF">PRZ48_007464</name>
</gene>
<dbReference type="EMBL" id="JAXOVC010000005">
    <property type="protein sequence ID" value="KAK4501655.1"/>
    <property type="molecule type" value="Genomic_DNA"/>
</dbReference>
<evidence type="ECO:0000313" key="5">
    <source>
        <dbReference type="Proteomes" id="UP001305779"/>
    </source>
</evidence>
<evidence type="ECO:0000313" key="4">
    <source>
        <dbReference type="EMBL" id="KAK4501655.1"/>
    </source>
</evidence>
<evidence type="ECO:0000256" key="2">
    <source>
        <dbReference type="SAM" id="MobiDB-lite"/>
    </source>
</evidence>
<dbReference type="SMART" id="SM00360">
    <property type="entry name" value="RRM"/>
    <property type="match status" value="1"/>
</dbReference>
<reference evidence="4 5" key="1">
    <citation type="journal article" date="2023" name="G3 (Bethesda)">
        <title>A chromosome-level genome assembly of Zasmidium syzygii isolated from banana leaves.</title>
        <authorList>
            <person name="van Westerhoven A.C."/>
            <person name="Mehrabi R."/>
            <person name="Talebi R."/>
            <person name="Steentjes M.B.F."/>
            <person name="Corcolon B."/>
            <person name="Chong P.A."/>
            <person name="Kema G.H.J."/>
            <person name="Seidl M.F."/>
        </authorList>
    </citation>
    <scope>NUCLEOTIDE SEQUENCE [LARGE SCALE GENOMIC DNA]</scope>
    <source>
        <strain evidence="4 5">P124</strain>
    </source>
</reference>
<dbReference type="SUPFAM" id="SSF54928">
    <property type="entry name" value="RNA-binding domain, RBD"/>
    <property type="match status" value="1"/>
</dbReference>
<comment type="caution">
    <text evidence="4">The sequence shown here is derived from an EMBL/GenBank/DDBJ whole genome shotgun (WGS) entry which is preliminary data.</text>
</comment>
<feature type="region of interest" description="Disordered" evidence="2">
    <location>
        <begin position="1"/>
        <end position="27"/>
    </location>
</feature>
<keyword evidence="5" id="KW-1185">Reference proteome</keyword>
<evidence type="ECO:0000259" key="3">
    <source>
        <dbReference type="PROSITE" id="PS50102"/>
    </source>
</evidence>
<organism evidence="4 5">
    <name type="scientific">Zasmidium cellare</name>
    <name type="common">Wine cellar mold</name>
    <name type="synonym">Racodium cellare</name>
    <dbReference type="NCBI Taxonomy" id="395010"/>
    <lineage>
        <taxon>Eukaryota</taxon>
        <taxon>Fungi</taxon>
        <taxon>Dikarya</taxon>
        <taxon>Ascomycota</taxon>
        <taxon>Pezizomycotina</taxon>
        <taxon>Dothideomycetes</taxon>
        <taxon>Dothideomycetidae</taxon>
        <taxon>Mycosphaerellales</taxon>
        <taxon>Mycosphaerellaceae</taxon>
        <taxon>Zasmidium</taxon>
    </lineage>
</organism>
<dbReference type="PROSITE" id="PS50102">
    <property type="entry name" value="RRM"/>
    <property type="match status" value="1"/>
</dbReference>
<dbReference type="InterPro" id="IPR007201">
    <property type="entry name" value="Mei2-like_Rrm_C"/>
</dbReference>
<feature type="compositionally biased region" description="Polar residues" evidence="2">
    <location>
        <begin position="1"/>
        <end position="12"/>
    </location>
</feature>
<accession>A0ABR0EK72</accession>
<keyword evidence="1" id="KW-0694">RNA-binding</keyword>
<feature type="compositionally biased region" description="Basic and acidic residues" evidence="2">
    <location>
        <begin position="631"/>
        <end position="650"/>
    </location>
</feature>
<feature type="region of interest" description="Disordered" evidence="2">
    <location>
        <begin position="388"/>
        <end position="410"/>
    </location>
</feature>
<feature type="region of interest" description="Disordered" evidence="2">
    <location>
        <begin position="45"/>
        <end position="67"/>
    </location>
</feature>
<dbReference type="Gene3D" id="3.30.70.330">
    <property type="match status" value="1"/>
</dbReference>
<dbReference type="Pfam" id="PF04059">
    <property type="entry name" value="RRM_2"/>
    <property type="match status" value="1"/>
</dbReference>
<feature type="domain" description="RRM" evidence="3">
    <location>
        <begin position="471"/>
        <end position="558"/>
    </location>
</feature>
<dbReference type="InterPro" id="IPR000504">
    <property type="entry name" value="RRM_dom"/>
</dbReference>
<dbReference type="InterPro" id="IPR035979">
    <property type="entry name" value="RBD_domain_sf"/>
</dbReference>
<name>A0ABR0EK72_ZASCE</name>